<organism evidence="1">
    <name type="scientific">marine metagenome</name>
    <dbReference type="NCBI Taxonomy" id="408172"/>
    <lineage>
        <taxon>unclassified sequences</taxon>
        <taxon>metagenomes</taxon>
        <taxon>ecological metagenomes</taxon>
    </lineage>
</organism>
<evidence type="ECO:0000313" key="1">
    <source>
        <dbReference type="EMBL" id="SVB51522.1"/>
    </source>
</evidence>
<sequence>EKETYNIDAEEEKNLLRSTNYIKNNIILTSNINWSNTAYFQIALDDFNDYRILYDGGLDFRVNESFAFTIELNYRYDNDPQGDLGSSYIQISNGISFNF</sequence>
<dbReference type="AlphaFoldDB" id="A0A382EMH8"/>
<name>A0A382EMH8_9ZZZZ</name>
<proteinExistence type="predicted"/>
<evidence type="ECO:0008006" key="2">
    <source>
        <dbReference type="Google" id="ProtNLM"/>
    </source>
</evidence>
<dbReference type="InterPro" id="IPR007433">
    <property type="entry name" value="DUF481"/>
</dbReference>
<protein>
    <recommendedName>
        <fullName evidence="2">DUF481 domain-containing protein</fullName>
    </recommendedName>
</protein>
<feature type="non-terminal residue" evidence="1">
    <location>
        <position position="1"/>
    </location>
</feature>
<reference evidence="1" key="1">
    <citation type="submission" date="2018-05" db="EMBL/GenBank/DDBJ databases">
        <authorList>
            <person name="Lanie J.A."/>
            <person name="Ng W.-L."/>
            <person name="Kazmierczak K.M."/>
            <person name="Andrzejewski T.M."/>
            <person name="Davidsen T.M."/>
            <person name="Wayne K.J."/>
            <person name="Tettelin H."/>
            <person name="Glass J.I."/>
            <person name="Rusch D."/>
            <person name="Podicherti R."/>
            <person name="Tsui H.-C.T."/>
            <person name="Winkler M.E."/>
        </authorList>
    </citation>
    <scope>NUCLEOTIDE SEQUENCE</scope>
</reference>
<gene>
    <name evidence="1" type="ORF">METZ01_LOCUS204376</name>
</gene>
<dbReference type="Pfam" id="PF04338">
    <property type="entry name" value="DUF481"/>
    <property type="match status" value="1"/>
</dbReference>
<accession>A0A382EMH8</accession>
<dbReference type="EMBL" id="UINC01045134">
    <property type="protein sequence ID" value="SVB51522.1"/>
    <property type="molecule type" value="Genomic_DNA"/>
</dbReference>